<evidence type="ECO:0008006" key="4">
    <source>
        <dbReference type="Google" id="ProtNLM"/>
    </source>
</evidence>
<sequence length="241" mass="25987">MRPLVLAIALCLTAFAVPAEATATKTVYGWAWSTGGTGIRITPMAATYRKPLHTFKALPGAREVRLDYAKAAFRRVTVACDLKETEGRVALDRKGLGTTVCAPGDLTADLAFGPSAVRVEYRGTTAVKINEVLANRPGPRTARGTVKRIDDTTVLFTRAGRTVKLGYTNLMTFGRTTRRCGDGWLAGRPVNADRHGLGKKPCQGRDFTKALKSVGHPVLVQVDYVPQVNELSGVREVFGDA</sequence>
<reference evidence="3" key="1">
    <citation type="journal article" date="2019" name="Int. J. Syst. Evol. Microbiol.">
        <title>The Global Catalogue of Microorganisms (GCM) 10K type strain sequencing project: providing services to taxonomists for standard genome sequencing and annotation.</title>
        <authorList>
            <consortium name="The Broad Institute Genomics Platform"/>
            <consortium name="The Broad Institute Genome Sequencing Center for Infectious Disease"/>
            <person name="Wu L."/>
            <person name="Ma J."/>
        </authorList>
    </citation>
    <scope>NUCLEOTIDE SEQUENCE [LARGE SCALE GENOMIC DNA]</scope>
    <source>
        <strain evidence="3">CGMCC 1.15399</strain>
    </source>
</reference>
<accession>A0ABW4GTM8</accession>
<protein>
    <recommendedName>
        <fullName evidence="4">META domain-containing protein</fullName>
    </recommendedName>
</protein>
<feature type="signal peptide" evidence="1">
    <location>
        <begin position="1"/>
        <end position="21"/>
    </location>
</feature>
<proteinExistence type="predicted"/>
<organism evidence="2 3">
    <name type="scientific">Nonomuraea guangzhouensis</name>
    <dbReference type="NCBI Taxonomy" id="1291555"/>
    <lineage>
        <taxon>Bacteria</taxon>
        <taxon>Bacillati</taxon>
        <taxon>Actinomycetota</taxon>
        <taxon>Actinomycetes</taxon>
        <taxon>Streptosporangiales</taxon>
        <taxon>Streptosporangiaceae</taxon>
        <taxon>Nonomuraea</taxon>
    </lineage>
</organism>
<keyword evidence="3" id="KW-1185">Reference proteome</keyword>
<dbReference type="EMBL" id="JBHUCM010000048">
    <property type="protein sequence ID" value="MFD1545491.1"/>
    <property type="molecule type" value="Genomic_DNA"/>
</dbReference>
<comment type="caution">
    <text evidence="2">The sequence shown here is derived from an EMBL/GenBank/DDBJ whole genome shotgun (WGS) entry which is preliminary data.</text>
</comment>
<name>A0ABW4GTM8_9ACTN</name>
<keyword evidence="1" id="KW-0732">Signal</keyword>
<evidence type="ECO:0000256" key="1">
    <source>
        <dbReference type="SAM" id="SignalP"/>
    </source>
</evidence>
<feature type="chain" id="PRO_5046322541" description="META domain-containing protein" evidence="1">
    <location>
        <begin position="22"/>
        <end position="241"/>
    </location>
</feature>
<dbReference type="RefSeq" id="WP_219534072.1">
    <property type="nucleotide sequence ID" value="NZ_JAHKRM010000020.1"/>
</dbReference>
<evidence type="ECO:0000313" key="3">
    <source>
        <dbReference type="Proteomes" id="UP001597097"/>
    </source>
</evidence>
<evidence type="ECO:0000313" key="2">
    <source>
        <dbReference type="EMBL" id="MFD1545491.1"/>
    </source>
</evidence>
<dbReference type="Proteomes" id="UP001597097">
    <property type="component" value="Unassembled WGS sequence"/>
</dbReference>
<gene>
    <name evidence="2" type="ORF">ACFSJ0_51210</name>
</gene>